<dbReference type="Proteomes" id="UP001069090">
    <property type="component" value="Unassembled WGS sequence"/>
</dbReference>
<gene>
    <name evidence="1" type="ORF">O0V09_14970</name>
</gene>
<accession>A0A9J6RQS4</accession>
<reference evidence="1 2" key="1">
    <citation type="submission" date="2022-12" db="EMBL/GenBank/DDBJ databases">
        <title>Dasania phycosphaerae sp. nov., isolated from particulate material of the south coast of Korea.</title>
        <authorList>
            <person name="Jiang Y."/>
        </authorList>
    </citation>
    <scope>NUCLEOTIDE SEQUENCE [LARGE SCALE GENOMIC DNA]</scope>
    <source>
        <strain evidence="1 2">GY-19</strain>
    </source>
</reference>
<protein>
    <submittedName>
        <fullName evidence="1">Uncharacterized protein</fullName>
    </submittedName>
</protein>
<sequence>MCKETLSKTLTEANNSTGYFMPIWVMDELKKHIPSGVMKWAENQCHAFGKEQEYRLEAVRNRPPVGAYELTCSKCGGDNVVKDAFASWDVNAQEFVLYATYDESYCHDCEESVLLNESVIASSEASQS</sequence>
<organism evidence="1 2">
    <name type="scientific">Dasania phycosphaerae</name>
    <dbReference type="NCBI Taxonomy" id="2950436"/>
    <lineage>
        <taxon>Bacteria</taxon>
        <taxon>Pseudomonadati</taxon>
        <taxon>Pseudomonadota</taxon>
        <taxon>Gammaproteobacteria</taxon>
        <taxon>Cellvibrionales</taxon>
        <taxon>Spongiibacteraceae</taxon>
        <taxon>Dasania</taxon>
    </lineage>
</organism>
<evidence type="ECO:0000313" key="1">
    <source>
        <dbReference type="EMBL" id="MCZ0866512.1"/>
    </source>
</evidence>
<dbReference type="AlphaFoldDB" id="A0A9J6RQS4"/>
<evidence type="ECO:0000313" key="2">
    <source>
        <dbReference type="Proteomes" id="UP001069090"/>
    </source>
</evidence>
<proteinExistence type="predicted"/>
<keyword evidence="2" id="KW-1185">Reference proteome</keyword>
<dbReference type="EMBL" id="JAPTGG010000013">
    <property type="protein sequence ID" value="MCZ0866512.1"/>
    <property type="molecule type" value="Genomic_DNA"/>
</dbReference>
<name>A0A9J6RQS4_9GAMM</name>
<dbReference type="RefSeq" id="WP_268905184.1">
    <property type="nucleotide sequence ID" value="NZ_JAPTGG010000013.1"/>
</dbReference>
<comment type="caution">
    <text evidence="1">The sequence shown here is derived from an EMBL/GenBank/DDBJ whole genome shotgun (WGS) entry which is preliminary data.</text>
</comment>